<proteinExistence type="inferred from homology"/>
<protein>
    <submittedName>
        <fullName evidence="3">ATPase</fullName>
    </submittedName>
</protein>
<dbReference type="RefSeq" id="WP_134757494.1">
    <property type="nucleotide sequence ID" value="NZ_MYFO02000004.1"/>
</dbReference>
<evidence type="ECO:0000313" key="4">
    <source>
        <dbReference type="Proteomes" id="UP000298246"/>
    </source>
</evidence>
<evidence type="ECO:0000259" key="2">
    <source>
        <dbReference type="Pfam" id="PF08327"/>
    </source>
</evidence>
<dbReference type="InterPro" id="IPR023393">
    <property type="entry name" value="START-like_dom_sf"/>
</dbReference>
<keyword evidence="4" id="KW-1185">Reference proteome</keyword>
<dbReference type="EMBL" id="MYFO01000059">
    <property type="protein sequence ID" value="TFE83044.1"/>
    <property type="molecule type" value="Genomic_DNA"/>
</dbReference>
<evidence type="ECO:0000256" key="1">
    <source>
        <dbReference type="ARBA" id="ARBA00006817"/>
    </source>
</evidence>
<organism evidence="3 4">
    <name type="scientific">Paenibacillus athensensis</name>
    <dbReference type="NCBI Taxonomy" id="1967502"/>
    <lineage>
        <taxon>Bacteria</taxon>
        <taxon>Bacillati</taxon>
        <taxon>Bacillota</taxon>
        <taxon>Bacilli</taxon>
        <taxon>Bacillales</taxon>
        <taxon>Paenibacillaceae</taxon>
        <taxon>Paenibacillus</taxon>
    </lineage>
</organism>
<accession>A0A4Y8PSX9</accession>
<dbReference type="OrthoDB" id="118413at2"/>
<dbReference type="SUPFAM" id="SSF55961">
    <property type="entry name" value="Bet v1-like"/>
    <property type="match status" value="1"/>
</dbReference>
<dbReference type="AlphaFoldDB" id="A0A4Y8PSX9"/>
<comment type="similarity">
    <text evidence="1">Belongs to the AHA1 family.</text>
</comment>
<evidence type="ECO:0000313" key="3">
    <source>
        <dbReference type="EMBL" id="TFE83044.1"/>
    </source>
</evidence>
<reference evidence="3 4" key="1">
    <citation type="submission" date="2017-03" db="EMBL/GenBank/DDBJ databases">
        <title>Isolation of Levoglucosan Utilizing Bacteria.</title>
        <authorList>
            <person name="Arya A.S."/>
        </authorList>
    </citation>
    <scope>NUCLEOTIDE SEQUENCE [LARGE SCALE GENOMIC DNA]</scope>
    <source>
        <strain evidence="3 4">MEC069</strain>
    </source>
</reference>
<dbReference type="Pfam" id="PF08327">
    <property type="entry name" value="AHSA1"/>
    <property type="match status" value="1"/>
</dbReference>
<sequence length="160" mass="17863">MTTNKAQVKADPAGQNIIVERVFNAPRDKVFAAMTQKDKLERWWTGPGYTNRVEHLDARDGGSWKFVQSGPNGEQFSFHGSFHLVTPEMTIQTFEFDGLGEPGHVSLQKSELFDLGDGRTRLVATSTFMSAADRDGMLHSNMEEGMQMTYEALDQVLASM</sequence>
<name>A0A4Y8PSX9_9BACL</name>
<gene>
    <name evidence="3" type="ORF">B5M42_23860</name>
</gene>
<dbReference type="Gene3D" id="3.30.530.20">
    <property type="match status" value="1"/>
</dbReference>
<feature type="domain" description="Activator of Hsp90 ATPase homologue 1/2-like C-terminal" evidence="2">
    <location>
        <begin position="24"/>
        <end position="157"/>
    </location>
</feature>
<dbReference type="Proteomes" id="UP000298246">
    <property type="component" value="Unassembled WGS sequence"/>
</dbReference>
<dbReference type="CDD" id="cd07826">
    <property type="entry name" value="SRPBCC_CalC_Aha1-like_9"/>
    <property type="match status" value="1"/>
</dbReference>
<comment type="caution">
    <text evidence="3">The sequence shown here is derived from an EMBL/GenBank/DDBJ whole genome shotgun (WGS) entry which is preliminary data.</text>
</comment>
<dbReference type="InterPro" id="IPR013538">
    <property type="entry name" value="ASHA1/2-like_C"/>
</dbReference>